<dbReference type="EMBL" id="GHWJ01010900">
    <property type="protein sequence ID" value="NOV43637.1"/>
    <property type="molecule type" value="Transcribed_RNA"/>
</dbReference>
<accession>A0A6M2DFD1</accession>
<proteinExistence type="predicted"/>
<protein>
    <submittedName>
        <fullName evidence="2">Putative secreted protein</fullName>
    </submittedName>
</protein>
<name>A0A6M2DFD1_RHIMP</name>
<feature type="chain" id="PRO_5026671592" evidence="1">
    <location>
        <begin position="19"/>
        <end position="68"/>
    </location>
</feature>
<reference evidence="2" key="1">
    <citation type="submission" date="2019-09" db="EMBL/GenBank/DDBJ databases">
        <title>Organ-specific transcriptomic study of the physiology of the cattle tick, Rhipicephalus microplus.</title>
        <authorList>
            <person name="Tirloni L."/>
            <person name="Braz G."/>
            <person name="Gandara A.C.P."/>
            <person name="Sabadin G.A."/>
            <person name="da Silva R.M."/>
            <person name="Guizzo M.G."/>
            <person name="Machado J.A."/>
            <person name="Costa E.P."/>
            <person name="Gomes H.F."/>
            <person name="Moraes J."/>
            <person name="Mota M.B.S."/>
            <person name="Mesquita R.D."/>
            <person name="Alvarenga P.H."/>
            <person name="Alves F."/>
            <person name="Seixas A."/>
            <person name="da Fonseca R.N."/>
            <person name="Fogaca A."/>
            <person name="Logullo C."/>
            <person name="Tanaka A."/>
            <person name="Daffre S."/>
            <person name="Termignoni C."/>
            <person name="Vaz I.S.Jr."/>
            <person name="Oliveira P.L."/>
            <person name="Ribeiro J.M."/>
        </authorList>
    </citation>
    <scope>NUCLEOTIDE SEQUENCE</scope>
    <source>
        <strain evidence="2">Porto Alegre</strain>
    </source>
</reference>
<organism evidence="2">
    <name type="scientific">Rhipicephalus microplus</name>
    <name type="common">Cattle tick</name>
    <name type="synonym">Boophilus microplus</name>
    <dbReference type="NCBI Taxonomy" id="6941"/>
    <lineage>
        <taxon>Eukaryota</taxon>
        <taxon>Metazoa</taxon>
        <taxon>Ecdysozoa</taxon>
        <taxon>Arthropoda</taxon>
        <taxon>Chelicerata</taxon>
        <taxon>Arachnida</taxon>
        <taxon>Acari</taxon>
        <taxon>Parasitiformes</taxon>
        <taxon>Ixodida</taxon>
        <taxon>Ixodoidea</taxon>
        <taxon>Ixodidae</taxon>
        <taxon>Rhipicephalinae</taxon>
        <taxon>Rhipicephalus</taxon>
        <taxon>Boophilus</taxon>
    </lineage>
</organism>
<evidence type="ECO:0000256" key="1">
    <source>
        <dbReference type="SAM" id="SignalP"/>
    </source>
</evidence>
<evidence type="ECO:0000313" key="2">
    <source>
        <dbReference type="EMBL" id="NOV43637.1"/>
    </source>
</evidence>
<keyword evidence="1" id="KW-0732">Signal</keyword>
<sequence length="68" mass="8151">MFCFFFFFFCKCTAFLSASTLSYGAGINSSNRLIERSKRNLRFVHLSARHLNLINLWFFMLFQTRSFF</sequence>
<dbReference type="AlphaFoldDB" id="A0A6M2DFD1"/>
<feature type="signal peptide" evidence="1">
    <location>
        <begin position="1"/>
        <end position="18"/>
    </location>
</feature>